<dbReference type="InterPro" id="IPR011303">
    <property type="entry name" value="RnfD_bac"/>
</dbReference>
<evidence type="ECO:0000256" key="6">
    <source>
        <dbReference type="ARBA" id="ARBA00022967"/>
    </source>
</evidence>
<dbReference type="KEGG" id="dax:FDQ92_14640"/>
<dbReference type="RefSeq" id="WP_137425580.1">
    <property type="nucleotide sequence ID" value="NZ_CP040098.1"/>
</dbReference>
<gene>
    <name evidence="10" type="primary">rnfD</name>
    <name evidence="11" type="ORF">FDQ92_14640</name>
</gene>
<keyword evidence="8 10" id="KW-1133">Transmembrane helix</keyword>
<keyword evidence="1 10" id="KW-0813">Transport</keyword>
<evidence type="ECO:0000256" key="5">
    <source>
        <dbReference type="ARBA" id="ARBA00022692"/>
    </source>
</evidence>
<proteinExistence type="inferred from homology"/>
<evidence type="ECO:0000256" key="4">
    <source>
        <dbReference type="ARBA" id="ARBA00022643"/>
    </source>
</evidence>
<keyword evidence="9 10" id="KW-0472">Membrane</keyword>
<dbReference type="InterPro" id="IPR004338">
    <property type="entry name" value="NqrB/RnfD"/>
</dbReference>
<evidence type="ECO:0000256" key="7">
    <source>
        <dbReference type="ARBA" id="ARBA00022982"/>
    </source>
</evidence>
<feature type="transmembrane region" description="Helical" evidence="10">
    <location>
        <begin position="122"/>
        <end position="143"/>
    </location>
</feature>
<name>A0A4V1ERY9_9BACT</name>
<evidence type="ECO:0000256" key="1">
    <source>
        <dbReference type="ARBA" id="ARBA00022448"/>
    </source>
</evidence>
<dbReference type="Proteomes" id="UP000298602">
    <property type="component" value="Chromosome"/>
</dbReference>
<keyword evidence="3 10" id="KW-0285">Flavoprotein</keyword>
<dbReference type="Pfam" id="PF03116">
    <property type="entry name" value="NQR2_RnfD_RnfE"/>
    <property type="match status" value="1"/>
</dbReference>
<dbReference type="GO" id="GO:0022900">
    <property type="term" value="P:electron transport chain"/>
    <property type="evidence" value="ECO:0007669"/>
    <property type="project" value="UniProtKB-UniRule"/>
</dbReference>
<keyword evidence="6 10" id="KW-1278">Translocase</keyword>
<comment type="caution">
    <text evidence="10">Lacks conserved residue(s) required for the propagation of feature annotation.</text>
</comment>
<dbReference type="HAMAP" id="MF_00462">
    <property type="entry name" value="RsxD_RnfD"/>
    <property type="match status" value="1"/>
</dbReference>
<evidence type="ECO:0000256" key="3">
    <source>
        <dbReference type="ARBA" id="ARBA00022630"/>
    </source>
</evidence>
<reference evidence="11 12" key="1">
    <citation type="submission" date="2019-05" db="EMBL/GenBank/DDBJ databases">
        <title>The Complete Genome Sequence of the n-alkane-degrading Desulfoglaeba alkanexedens ALDC reveals multiple alkylsuccinate synthase gene clusters.</title>
        <authorList>
            <person name="Callaghan A.V."/>
            <person name="Davidova I.A."/>
            <person name="Duncan K.E."/>
            <person name="Morris B."/>
            <person name="McInerney M.J."/>
        </authorList>
    </citation>
    <scope>NUCLEOTIDE SEQUENCE [LARGE SCALE GENOMIC DNA]</scope>
    <source>
        <strain evidence="11 12">ALDC</strain>
    </source>
</reference>
<keyword evidence="7 10" id="KW-0249">Electron transport</keyword>
<feature type="transmembrane region" description="Helical" evidence="10">
    <location>
        <begin position="276"/>
        <end position="294"/>
    </location>
</feature>
<dbReference type="EMBL" id="CP040098">
    <property type="protein sequence ID" value="QCQ23301.1"/>
    <property type="molecule type" value="Genomic_DNA"/>
</dbReference>
<comment type="similarity">
    <text evidence="10">Belongs to the NqrB/RnfD family.</text>
</comment>
<keyword evidence="12" id="KW-1185">Reference proteome</keyword>
<evidence type="ECO:0000256" key="2">
    <source>
        <dbReference type="ARBA" id="ARBA00022553"/>
    </source>
</evidence>
<sequence>MKRPDLLVSMPPHVHAGYSIRRMMTDMLIALLPCIFAGWFFFGVRAVWIVALCAVTAPVTEALWLKALRRPVYAADGSAVVTGVLLGLVLSPEVPWWCAVLGTVTAIIVGKELYGGVGSHPFSSVLVGWAFVFISYGVLLEYFPPAEPRGLLAPGGILEYPPQDTLKLYPGPEGLAILQDVPLMDLFLGNVPGTAGTTSVLAVLVGGLYLLARRVIRWHIPVFFVLSTYVFAFISWKLDPAASAPPLVHVLSGWVMLGGFFLATERGTCPVTVPGMILYGIGCGCLTMIIRIWGTYMEGVPFAILLMNGMTPILDRLRPKVIGRVKEVA</sequence>
<evidence type="ECO:0000256" key="8">
    <source>
        <dbReference type="ARBA" id="ARBA00022989"/>
    </source>
</evidence>
<dbReference type="PANTHER" id="PTHR30578:SF0">
    <property type="entry name" value="ION-TRANSLOCATING OXIDOREDUCTASE COMPLEX SUBUNIT D"/>
    <property type="match status" value="1"/>
</dbReference>
<feature type="transmembrane region" description="Helical" evidence="10">
    <location>
        <begin position="218"/>
        <end position="238"/>
    </location>
</feature>
<comment type="function">
    <text evidence="10">Part of a membrane-bound complex that couples electron transfer with translocation of ions across the membrane.</text>
</comment>
<dbReference type="PANTHER" id="PTHR30578">
    <property type="entry name" value="ELECTRON TRANSPORT COMPLEX PROTEIN RNFD"/>
    <property type="match status" value="1"/>
</dbReference>
<evidence type="ECO:0000313" key="11">
    <source>
        <dbReference type="EMBL" id="QCQ23301.1"/>
    </source>
</evidence>
<dbReference type="AlphaFoldDB" id="A0A4V1ERY9"/>
<feature type="modified residue" description="FMN phosphoryl threonine" evidence="10">
    <location>
        <position position="165"/>
    </location>
</feature>
<comment type="cofactor">
    <cofactor evidence="10">
        <name>FMN</name>
        <dbReference type="ChEBI" id="CHEBI:58210"/>
    </cofactor>
</comment>
<accession>A0A4V1ERY9</accession>
<organism evidence="11 12">
    <name type="scientific">Desulfoglaeba alkanexedens ALDC</name>
    <dbReference type="NCBI Taxonomy" id="980445"/>
    <lineage>
        <taxon>Bacteria</taxon>
        <taxon>Pseudomonadati</taxon>
        <taxon>Thermodesulfobacteriota</taxon>
        <taxon>Syntrophobacteria</taxon>
        <taxon>Syntrophobacterales</taxon>
        <taxon>Syntrophobacteraceae</taxon>
        <taxon>Desulfoglaeba</taxon>
    </lineage>
</organism>
<dbReference type="OrthoDB" id="9776359at2"/>
<comment type="subcellular location">
    <subcellularLocation>
        <location evidence="10">Cell membrane</location>
        <topology evidence="10">Multi-pass membrane protein</topology>
    </subcellularLocation>
</comment>
<dbReference type="NCBIfam" id="TIGR01946">
    <property type="entry name" value="rnfD"/>
    <property type="match status" value="1"/>
</dbReference>
<feature type="transmembrane region" description="Helical" evidence="10">
    <location>
        <begin position="244"/>
        <end position="264"/>
    </location>
</feature>
<feature type="transmembrane region" description="Helical" evidence="10">
    <location>
        <begin position="191"/>
        <end position="211"/>
    </location>
</feature>
<protein>
    <recommendedName>
        <fullName evidence="10">Ion-translocating oxidoreductase complex subunit D</fullName>
        <ecNumber evidence="10">7.-.-.-</ecNumber>
    </recommendedName>
    <alternativeName>
        <fullName evidence="10">Rnf electron transport complex subunit D</fullName>
    </alternativeName>
</protein>
<keyword evidence="2 10" id="KW-0597">Phosphoprotein</keyword>
<dbReference type="GO" id="GO:0005886">
    <property type="term" value="C:plasma membrane"/>
    <property type="evidence" value="ECO:0007669"/>
    <property type="project" value="UniProtKB-SubCell"/>
</dbReference>
<evidence type="ECO:0000256" key="9">
    <source>
        <dbReference type="ARBA" id="ARBA00023136"/>
    </source>
</evidence>
<evidence type="ECO:0000313" key="12">
    <source>
        <dbReference type="Proteomes" id="UP000298602"/>
    </source>
</evidence>
<dbReference type="GO" id="GO:0055085">
    <property type="term" value="P:transmembrane transport"/>
    <property type="evidence" value="ECO:0007669"/>
    <property type="project" value="InterPro"/>
</dbReference>
<feature type="transmembrane region" description="Helical" evidence="10">
    <location>
        <begin position="23"/>
        <end position="42"/>
    </location>
</feature>
<keyword evidence="5 10" id="KW-0812">Transmembrane</keyword>
<reference evidence="11 12" key="2">
    <citation type="submission" date="2019-05" db="EMBL/GenBank/DDBJ databases">
        <authorList>
            <person name="Suflita J.M."/>
            <person name="Marks C.R."/>
        </authorList>
    </citation>
    <scope>NUCLEOTIDE SEQUENCE [LARGE SCALE GENOMIC DNA]</scope>
    <source>
        <strain evidence="11 12">ALDC</strain>
    </source>
</reference>
<keyword evidence="10" id="KW-1003">Cell membrane</keyword>
<dbReference type="EC" id="7.-.-.-" evidence="10"/>
<comment type="subunit">
    <text evidence="10">The complex is composed of six subunits: RnfA, RnfB, RnfC, RnfD, RnfE and RnfG.</text>
</comment>
<evidence type="ECO:0000256" key="10">
    <source>
        <dbReference type="HAMAP-Rule" id="MF_00462"/>
    </source>
</evidence>
<keyword evidence="4 10" id="KW-0288">FMN</keyword>